<accession>A0A9Q3F8E2</accession>
<evidence type="ECO:0000313" key="3">
    <source>
        <dbReference type="Proteomes" id="UP000765509"/>
    </source>
</evidence>
<organism evidence="2 3">
    <name type="scientific">Austropuccinia psidii MF-1</name>
    <dbReference type="NCBI Taxonomy" id="1389203"/>
    <lineage>
        <taxon>Eukaryota</taxon>
        <taxon>Fungi</taxon>
        <taxon>Dikarya</taxon>
        <taxon>Basidiomycota</taxon>
        <taxon>Pucciniomycotina</taxon>
        <taxon>Pucciniomycetes</taxon>
        <taxon>Pucciniales</taxon>
        <taxon>Sphaerophragmiaceae</taxon>
        <taxon>Austropuccinia</taxon>
    </lineage>
</organism>
<keyword evidence="3" id="KW-1185">Reference proteome</keyword>
<gene>
    <name evidence="2" type="ORF">O181_075188</name>
</gene>
<feature type="region of interest" description="Disordered" evidence="1">
    <location>
        <begin position="221"/>
        <end position="292"/>
    </location>
</feature>
<feature type="compositionally biased region" description="Polar residues" evidence="1">
    <location>
        <begin position="95"/>
        <end position="105"/>
    </location>
</feature>
<dbReference type="EMBL" id="AVOT02040267">
    <property type="protein sequence ID" value="MBW0535473.1"/>
    <property type="molecule type" value="Genomic_DNA"/>
</dbReference>
<comment type="caution">
    <text evidence="2">The sequence shown here is derived from an EMBL/GenBank/DDBJ whole genome shotgun (WGS) entry which is preliminary data.</text>
</comment>
<feature type="compositionally biased region" description="Basic residues" evidence="1">
    <location>
        <begin position="264"/>
        <end position="278"/>
    </location>
</feature>
<protein>
    <submittedName>
        <fullName evidence="2">Uncharacterized protein</fullName>
    </submittedName>
</protein>
<feature type="compositionally biased region" description="Basic and acidic residues" evidence="1">
    <location>
        <begin position="282"/>
        <end position="292"/>
    </location>
</feature>
<dbReference type="AlphaFoldDB" id="A0A9Q3F8E2"/>
<evidence type="ECO:0000313" key="2">
    <source>
        <dbReference type="EMBL" id="MBW0535473.1"/>
    </source>
</evidence>
<feature type="compositionally biased region" description="Polar residues" evidence="1">
    <location>
        <begin position="239"/>
        <end position="248"/>
    </location>
</feature>
<reference evidence="2" key="1">
    <citation type="submission" date="2021-03" db="EMBL/GenBank/DDBJ databases">
        <title>Draft genome sequence of rust myrtle Austropuccinia psidii MF-1, a brazilian biotype.</title>
        <authorList>
            <person name="Quecine M.C."/>
            <person name="Pachon D.M.R."/>
            <person name="Bonatelli M.L."/>
            <person name="Correr F.H."/>
            <person name="Franceschini L.M."/>
            <person name="Leite T.F."/>
            <person name="Margarido G.R.A."/>
            <person name="Almeida C.A."/>
            <person name="Ferrarezi J.A."/>
            <person name="Labate C.A."/>
        </authorList>
    </citation>
    <scope>NUCLEOTIDE SEQUENCE</scope>
    <source>
        <strain evidence="2">MF-1</strain>
    </source>
</reference>
<proteinExistence type="predicted"/>
<feature type="region of interest" description="Disordered" evidence="1">
    <location>
        <begin position="1"/>
        <end position="31"/>
    </location>
</feature>
<sequence length="292" mass="32375">MSSSKPRKSFSGSVHDSDSESSTEYVQKKSPLSPSILLTTPIPYSMNVSGLNIDVVNAMAQASSTWSVPNTSITPIPPNPTNTKMHVSEGPGSTHEISSKANPQSKFPCEFPQSWSESSSFPGSRVAGKQQKRPLEHVTWSGLLEGNPGFMLHQNMAPKGKSVRSQEPIEYRNEIYASLLLVNKDKVTGSHHPYASLPRTGHASSSREKIVDGEEENMSLLQSERNDEQSRENFMAHEQGTQSNSEFTHPQMPLAQSMLNQSKMRQRRNKACKAHNAAKRASQKEQQKWLKS</sequence>
<name>A0A9Q3F8E2_9BASI</name>
<feature type="compositionally biased region" description="Polar residues" evidence="1">
    <location>
        <begin position="113"/>
        <end position="122"/>
    </location>
</feature>
<feature type="region of interest" description="Disordered" evidence="1">
    <location>
        <begin position="86"/>
        <end position="133"/>
    </location>
</feature>
<evidence type="ECO:0000256" key="1">
    <source>
        <dbReference type="SAM" id="MobiDB-lite"/>
    </source>
</evidence>
<dbReference type="Proteomes" id="UP000765509">
    <property type="component" value="Unassembled WGS sequence"/>
</dbReference>
<feature type="compositionally biased region" description="Basic and acidic residues" evidence="1">
    <location>
        <begin position="224"/>
        <end position="235"/>
    </location>
</feature>